<reference evidence="1" key="1">
    <citation type="submission" date="2021-06" db="EMBL/GenBank/DDBJ databases">
        <authorList>
            <person name="Kallberg Y."/>
            <person name="Tangrot J."/>
            <person name="Rosling A."/>
        </authorList>
    </citation>
    <scope>NUCLEOTIDE SEQUENCE</scope>
    <source>
        <strain evidence="1">CL356</strain>
    </source>
</reference>
<sequence length="178" mass="19909">YKKIADVLASNEFKEKNAYRVYQNMHHGWAGARADLEKEDNHREFTDCLVTCKLPSDLELNISLPAELSSARLGNRIARRQFSSEPIWSEGSILPTLIYPTVMSSSIPFTSEACLQIPAVESSYQPKGVYVSLGEFDQVYKVGEKSSLAIIGEHYLIPSVETDFTYSSALFISAVYDV</sequence>
<dbReference type="EMBL" id="CAJVPT010013325">
    <property type="protein sequence ID" value="CAG8594646.1"/>
    <property type="molecule type" value="Genomic_DNA"/>
</dbReference>
<comment type="caution">
    <text evidence="1">The sequence shown here is derived from an EMBL/GenBank/DDBJ whole genome shotgun (WGS) entry which is preliminary data.</text>
</comment>
<feature type="non-terminal residue" evidence="1">
    <location>
        <position position="1"/>
    </location>
</feature>
<gene>
    <name evidence="1" type="ORF">ACOLOM_LOCUS6451</name>
</gene>
<name>A0ACA9MKM1_9GLOM</name>
<dbReference type="Proteomes" id="UP000789525">
    <property type="component" value="Unassembled WGS sequence"/>
</dbReference>
<evidence type="ECO:0000313" key="1">
    <source>
        <dbReference type="EMBL" id="CAG8594646.1"/>
    </source>
</evidence>
<protein>
    <submittedName>
        <fullName evidence="1">14017_t:CDS:1</fullName>
    </submittedName>
</protein>
<organism evidence="1 2">
    <name type="scientific">Acaulospora colombiana</name>
    <dbReference type="NCBI Taxonomy" id="27376"/>
    <lineage>
        <taxon>Eukaryota</taxon>
        <taxon>Fungi</taxon>
        <taxon>Fungi incertae sedis</taxon>
        <taxon>Mucoromycota</taxon>
        <taxon>Glomeromycotina</taxon>
        <taxon>Glomeromycetes</taxon>
        <taxon>Diversisporales</taxon>
        <taxon>Acaulosporaceae</taxon>
        <taxon>Acaulospora</taxon>
    </lineage>
</organism>
<accession>A0ACA9MKM1</accession>
<evidence type="ECO:0000313" key="2">
    <source>
        <dbReference type="Proteomes" id="UP000789525"/>
    </source>
</evidence>
<proteinExistence type="predicted"/>
<keyword evidence="2" id="KW-1185">Reference proteome</keyword>